<evidence type="ECO:0000256" key="10">
    <source>
        <dbReference type="ARBA" id="ARBA00022878"/>
    </source>
</evidence>
<organism evidence="14 15">
    <name type="scientific">Marine Group III euryarchaeote CG-Epi2</name>
    <dbReference type="NCBI Taxonomy" id="1888996"/>
    <lineage>
        <taxon>Archaea</taxon>
        <taxon>Methanobacteriati</taxon>
        <taxon>Thermoplasmatota</taxon>
        <taxon>Thermoplasmata</taxon>
        <taxon>Candidatus Thermoprofundales</taxon>
    </lineage>
</organism>
<comment type="pathway">
    <text evidence="3">Amino-acid degradation; L-phenylalanine degradation; acetoacetate and fumarate from L-phenylalanine: step 6/6.</text>
</comment>
<keyword evidence="11" id="KW-0585">Phenylalanine catabolism</keyword>
<dbReference type="UniPathway" id="UPA00139">
    <property type="reaction ID" value="UER00341"/>
</dbReference>
<dbReference type="Proteomes" id="UP000183615">
    <property type="component" value="Unassembled WGS sequence"/>
</dbReference>
<evidence type="ECO:0000256" key="5">
    <source>
        <dbReference type="ARBA" id="ARBA00012094"/>
    </source>
</evidence>
<evidence type="ECO:0000256" key="1">
    <source>
        <dbReference type="ARBA" id="ARBA00001913"/>
    </source>
</evidence>
<evidence type="ECO:0000256" key="2">
    <source>
        <dbReference type="ARBA" id="ARBA00001946"/>
    </source>
</evidence>
<dbReference type="AlphaFoldDB" id="A0A1J5TS01"/>
<dbReference type="SUPFAM" id="SSF63433">
    <property type="entry name" value="Fumarylacetoacetate hydrolase, FAH, N-terminal domain"/>
    <property type="match status" value="1"/>
</dbReference>
<dbReference type="GO" id="GO:1902000">
    <property type="term" value="P:homogentisate catabolic process"/>
    <property type="evidence" value="ECO:0007669"/>
    <property type="project" value="TreeGrafter"/>
</dbReference>
<feature type="domain" description="Fumarylacetoacetase N-terminal" evidence="13">
    <location>
        <begin position="24"/>
        <end position="128"/>
    </location>
</feature>
<dbReference type="Pfam" id="PF09298">
    <property type="entry name" value="FAA_hydrolase_N"/>
    <property type="match status" value="1"/>
</dbReference>
<reference evidence="14 15" key="1">
    <citation type="submission" date="2016-08" db="EMBL/GenBank/DDBJ databases">
        <title>New Insights into Marine Group III Euryarchaeota, from dark to light.</title>
        <authorList>
            <person name="Haro-Moreno J.M."/>
            <person name="Rodriguez-Valera F."/>
            <person name="Lopez-Garcia P."/>
            <person name="Moreira D."/>
            <person name="Martin-Cuadrado A.B."/>
        </authorList>
    </citation>
    <scope>NUCLEOTIDE SEQUENCE [LARGE SCALE GENOMIC DNA]</scope>
    <source>
        <strain evidence="14">CG-Epi2</strain>
    </source>
</reference>
<comment type="caution">
    <text evidence="14">The sequence shown here is derived from an EMBL/GenBank/DDBJ whole genome shotgun (WGS) entry which is preliminary data.</text>
</comment>
<comment type="cofactor">
    <cofactor evidence="2">
        <name>Mg(2+)</name>
        <dbReference type="ChEBI" id="CHEBI:18420"/>
    </cofactor>
</comment>
<proteinExistence type="inferred from homology"/>
<evidence type="ECO:0000313" key="14">
    <source>
        <dbReference type="EMBL" id="OIR22955.1"/>
    </source>
</evidence>
<accession>A0A1J5TS01</accession>
<keyword evidence="8" id="KW-0106">Calcium</keyword>
<name>A0A1J5TS01_9ARCH</name>
<dbReference type="InterPro" id="IPR011234">
    <property type="entry name" value="Fumarylacetoacetase-like_C"/>
</dbReference>
<dbReference type="EC" id="3.7.1.2" evidence="5"/>
<dbReference type="EMBL" id="MIYZ01000003">
    <property type="protein sequence ID" value="OIR22955.1"/>
    <property type="molecule type" value="Genomic_DNA"/>
</dbReference>
<dbReference type="FunFam" id="3.90.850.10:FF:000004">
    <property type="entry name" value="Fumarylacetoacetase"/>
    <property type="match status" value="1"/>
</dbReference>
<comment type="similarity">
    <text evidence="4">Belongs to the FAH family.</text>
</comment>
<comment type="cofactor">
    <cofactor evidence="1">
        <name>Ca(2+)</name>
        <dbReference type="ChEBI" id="CHEBI:29108"/>
    </cofactor>
</comment>
<keyword evidence="7" id="KW-0378">Hydrolase</keyword>
<dbReference type="Gene3D" id="2.30.30.230">
    <property type="entry name" value="Fumarylacetoacetase, N-terminal domain"/>
    <property type="match status" value="1"/>
</dbReference>
<dbReference type="GO" id="GO:0006572">
    <property type="term" value="P:L-tyrosine catabolic process"/>
    <property type="evidence" value="ECO:0007669"/>
    <property type="project" value="UniProtKB-KW"/>
</dbReference>
<dbReference type="Gene3D" id="3.90.850.10">
    <property type="entry name" value="Fumarylacetoacetase-like, C-terminal domain"/>
    <property type="match status" value="1"/>
</dbReference>
<keyword evidence="9" id="KW-0460">Magnesium</keyword>
<evidence type="ECO:0000256" key="4">
    <source>
        <dbReference type="ARBA" id="ARBA00010211"/>
    </source>
</evidence>
<evidence type="ECO:0000256" key="8">
    <source>
        <dbReference type="ARBA" id="ARBA00022837"/>
    </source>
</evidence>
<dbReference type="InterPro" id="IPR036462">
    <property type="entry name" value="Fumarylacetoacetase_N_sf"/>
</dbReference>
<dbReference type="InterPro" id="IPR015377">
    <property type="entry name" value="Fumarylacetoacetase_N"/>
</dbReference>
<dbReference type="GO" id="GO:0004334">
    <property type="term" value="F:fumarylacetoacetase activity"/>
    <property type="evidence" value="ECO:0007669"/>
    <property type="project" value="UniProtKB-EC"/>
</dbReference>
<evidence type="ECO:0000256" key="9">
    <source>
        <dbReference type="ARBA" id="ARBA00022842"/>
    </source>
</evidence>
<evidence type="ECO:0000256" key="11">
    <source>
        <dbReference type="ARBA" id="ARBA00023232"/>
    </source>
</evidence>
<dbReference type="PANTHER" id="PTHR43069">
    <property type="entry name" value="FUMARYLACETOACETASE"/>
    <property type="match status" value="1"/>
</dbReference>
<feature type="domain" description="Fumarylacetoacetase-like C-terminal" evidence="12">
    <location>
        <begin position="135"/>
        <end position="422"/>
    </location>
</feature>
<dbReference type="InterPro" id="IPR005959">
    <property type="entry name" value="Fumarylacetoacetase"/>
</dbReference>
<dbReference type="GO" id="GO:0006559">
    <property type="term" value="P:L-phenylalanine catabolic process"/>
    <property type="evidence" value="ECO:0007669"/>
    <property type="project" value="UniProtKB-UniPathway"/>
</dbReference>
<keyword evidence="10" id="KW-0828">Tyrosine catabolism</keyword>
<evidence type="ECO:0000256" key="7">
    <source>
        <dbReference type="ARBA" id="ARBA00022801"/>
    </source>
</evidence>
<dbReference type="Pfam" id="PF01557">
    <property type="entry name" value="FAA_hydrolase"/>
    <property type="match status" value="1"/>
</dbReference>
<dbReference type="NCBIfam" id="TIGR01266">
    <property type="entry name" value="fum_ac_acetase"/>
    <property type="match status" value="1"/>
</dbReference>
<dbReference type="SUPFAM" id="SSF56529">
    <property type="entry name" value="FAH"/>
    <property type="match status" value="1"/>
</dbReference>
<evidence type="ECO:0000256" key="6">
    <source>
        <dbReference type="ARBA" id="ARBA00022723"/>
    </source>
</evidence>
<dbReference type="PANTHER" id="PTHR43069:SF2">
    <property type="entry name" value="FUMARYLACETOACETASE"/>
    <property type="match status" value="1"/>
</dbReference>
<evidence type="ECO:0000313" key="15">
    <source>
        <dbReference type="Proteomes" id="UP000183615"/>
    </source>
</evidence>
<protein>
    <recommendedName>
        <fullName evidence="5">fumarylacetoacetase</fullName>
        <ecNumber evidence="5">3.7.1.2</ecNumber>
    </recommendedName>
</protein>
<gene>
    <name evidence="14" type="ORF">BET99_03110</name>
</gene>
<sequence length="426" mass="47826">MDETHDSKLKSWIEIDKNSDFPIQNIPFGVYSPKEGGDLHVATAIGDYLIDLAYLDDAGFFIDTEIEETEVFHEPTLNAFMSLGQKAWKEARLTISRLLREDNTSFKDNDELKEMALIPMSEVRMEMPVDIGDYTDFYSSREHATNVGTMFRGPDAALMPNWLHLPVGYHGRASSVVLSGTDIVRPEGQTKAPDAEKPSFGDCKRMDFELEMGVLVGSGNLLSEPIAVDDANDHVFGFTLVNDWSARDIQTWEYIPLGPFLAKNFATSISPWIITMEALEPFKCKSPEQDPKPFDYLNNKKDCNYDINLEIHLKAENMSESHIISKTNYNYLYWNMAQQIAHHTITGCNLRTGDLLASGTISGPEKNSRGSMLELSWNGKEPIDLPNGEKRTFLEDGDVVTLKGWCEGKGYRIGFGECKGTILPLP</sequence>
<evidence type="ECO:0000256" key="3">
    <source>
        <dbReference type="ARBA" id="ARBA00004782"/>
    </source>
</evidence>
<dbReference type="GO" id="GO:0046872">
    <property type="term" value="F:metal ion binding"/>
    <property type="evidence" value="ECO:0007669"/>
    <property type="project" value="UniProtKB-KW"/>
</dbReference>
<evidence type="ECO:0000259" key="13">
    <source>
        <dbReference type="Pfam" id="PF09298"/>
    </source>
</evidence>
<dbReference type="InterPro" id="IPR036663">
    <property type="entry name" value="Fumarylacetoacetase_C_sf"/>
</dbReference>
<keyword evidence="6" id="KW-0479">Metal-binding</keyword>
<evidence type="ECO:0000259" key="12">
    <source>
        <dbReference type="Pfam" id="PF01557"/>
    </source>
</evidence>